<evidence type="ECO:0000313" key="2">
    <source>
        <dbReference type="Proteomes" id="UP000244682"/>
    </source>
</evidence>
<organism evidence="1 2">
    <name type="scientific">Morganella morganii</name>
    <name type="common">Proteus morganii</name>
    <dbReference type="NCBI Taxonomy" id="582"/>
    <lineage>
        <taxon>Bacteria</taxon>
        <taxon>Pseudomonadati</taxon>
        <taxon>Pseudomonadota</taxon>
        <taxon>Gammaproteobacteria</taxon>
        <taxon>Enterobacterales</taxon>
        <taxon>Morganellaceae</taxon>
        <taxon>Morganella</taxon>
    </lineage>
</organism>
<gene>
    <name evidence="1" type="ORF">AM380_12595</name>
</gene>
<dbReference type="AlphaFoldDB" id="A0AAU8ZP20"/>
<reference evidence="1 2" key="1">
    <citation type="submission" date="2018-04" db="EMBL/GenBank/DDBJ databases">
        <title>Whole genome sequencing of Morganella morganii AR_0133.</title>
        <authorList>
            <person name="Conlan S."/>
            <person name="Thomas P.J."/>
            <person name="Mullikin J."/>
            <person name="Frank K.M."/>
            <person name="Segre J.A."/>
        </authorList>
    </citation>
    <scope>NUCLEOTIDE SEQUENCE [LARGE SCALE GENOMIC DNA]</scope>
    <source>
        <strain evidence="1 2">AR_0133</strain>
    </source>
</reference>
<protein>
    <submittedName>
        <fullName evidence="1">Uncharacterized protein</fullName>
    </submittedName>
</protein>
<accession>A0AAU8ZP20</accession>
<dbReference type="RefSeq" id="WP_108656552.1">
    <property type="nucleotide sequence ID" value="NZ_CP028956.1"/>
</dbReference>
<sequence>MQRLEISGGQTSSRTVLGRKVTTHEGFDHITGSLSHLLGSSAWSMNELVEFMINNEYMDDFTDELIKAGHGSSFFARIAEKMRREAA</sequence>
<name>A0AAU8ZP20_MORMO</name>
<dbReference type="Proteomes" id="UP000244682">
    <property type="component" value="Chromosome"/>
</dbReference>
<proteinExistence type="predicted"/>
<evidence type="ECO:0000313" key="1">
    <source>
        <dbReference type="EMBL" id="AWC94426.1"/>
    </source>
</evidence>
<dbReference type="EMBL" id="CP028956">
    <property type="protein sequence ID" value="AWC94426.1"/>
    <property type="molecule type" value="Genomic_DNA"/>
</dbReference>